<dbReference type="InterPro" id="IPR004841">
    <property type="entry name" value="AA-permease/SLC12A_dom"/>
</dbReference>
<keyword evidence="3 7" id="KW-0812">Transmembrane</keyword>
<dbReference type="Proteomes" id="UP001465976">
    <property type="component" value="Unassembled WGS sequence"/>
</dbReference>
<feature type="transmembrane region" description="Helical" evidence="7">
    <location>
        <begin position="916"/>
        <end position="935"/>
    </location>
</feature>
<dbReference type="PANTHER" id="PTHR43341">
    <property type="entry name" value="AMINO ACID PERMEASE"/>
    <property type="match status" value="1"/>
</dbReference>
<feature type="domain" description="Nucleotide exchange factor Fes1" evidence="10">
    <location>
        <begin position="977"/>
        <end position="1047"/>
    </location>
</feature>
<dbReference type="Gene3D" id="1.25.10.10">
    <property type="entry name" value="Leucine-rich Repeat Variant"/>
    <property type="match status" value="1"/>
</dbReference>
<feature type="signal peptide" evidence="8">
    <location>
        <begin position="1"/>
        <end position="21"/>
    </location>
</feature>
<evidence type="ECO:0000256" key="6">
    <source>
        <dbReference type="SAM" id="MobiDB-lite"/>
    </source>
</evidence>
<keyword evidence="5 7" id="KW-0472">Membrane</keyword>
<comment type="subcellular location">
    <subcellularLocation>
        <location evidence="1">Membrane</location>
        <topology evidence="1">Multi-pass membrane protein</topology>
    </subcellularLocation>
</comment>
<feature type="compositionally biased region" description="Polar residues" evidence="6">
    <location>
        <begin position="422"/>
        <end position="438"/>
    </location>
</feature>
<protein>
    <submittedName>
        <fullName evidence="11">General amino acid permease agp2</fullName>
    </submittedName>
</protein>
<dbReference type="EMBL" id="JBAHYK010001500">
    <property type="protein sequence ID" value="KAL0567772.1"/>
    <property type="molecule type" value="Genomic_DNA"/>
</dbReference>
<feature type="transmembrane region" description="Helical" evidence="7">
    <location>
        <begin position="848"/>
        <end position="865"/>
    </location>
</feature>
<evidence type="ECO:0000259" key="10">
    <source>
        <dbReference type="Pfam" id="PF08609"/>
    </source>
</evidence>
<dbReference type="Pfam" id="PF00324">
    <property type="entry name" value="AA_permease"/>
    <property type="match status" value="1"/>
</dbReference>
<feature type="transmembrane region" description="Helical" evidence="7">
    <location>
        <begin position="615"/>
        <end position="635"/>
    </location>
</feature>
<sequence length="1319" mass="145062">MPLGQHVTLGLLAAWITSTLAVTVPLSKDVPAGAFVVSPSHISLSIGPDRWTEWENHLTSGSVETQDRTNFNAAIETPQVTFPPPTTTIPYGEAINNVVGDAYYRAARFLPDTHVSWGVNLGQNNLTAVFLAAQAIVEVFASPEITDSGIELDLLEIGNEGNLLIDNKYRPANHSEADYVSEYDFRIHGSSGVLFNIIDVTAHRWTTFARNLSVAAGISSGSYTKFFAGGFAEDTNGFTPQGILANGILSPEVGSLITTISQRHYSGSFCTGSAPILQDLMTKANIRSNLTTFVSDIAAVNESGLEYVLGEMNSLACHAAIIAAEAIGKNGTTQIAELAVDHTWVAGYGFFDDGVLSRAVFIDSQVFVSEDGDTDRPSVHLNLDFAGSRPSSATMTVKRLAIGTILSQLYPMDSPSSEKVDSGNSSSSRQVTTPTANVPGTDDHTKRKLKSRHIQLIGIGGEFDLSFLLVGWRLIDVLDDRDDWDSIVRANWRSFDERWSCLFLGFTIWCTFILAVNNCLSEMVTWIPISAPFVRYADRFVDSALGFCTGINFFVFEAFLIPFEITAFNIVLHFWTDKIPLVAVICFMLVAYSLLNFVNVKYYGETEFWLAAGKVLLAIGFIIFTFVTMVGGNPLHDVYGFRNWDSSKVEGAPFAEHIRTGSLGRFLGFLACFIQASFTVAGPDMVSLAAGEAEAPRRILPRTFNSVVYRLVAFFVLGSLCIGTVVAYNDQDLLQSLSDARPGAGSSPYVIAMQRMRIPVLPHIVNFMILVSVFSAGNSYVYCASRTLFGLALEGKVPAFLTGCNKNGVPIYSVAVTLSIALLAFLQLSNNSAVVLQWFVNLVTASQLLNWSIVSFSYIRFYNALKAQGISRDTLPYKSPWQPFCAYYAMTGAIVMAFVSGWEVFLPGNWDVPTFLFSYTMIGVLPVLFIIWKVYHKTQWRNLEHIDFFQKERILIDLYEEENATNPPPTKLIDRNSTPGDNNSAPAGPRNDLNPEIIDAILGKSDAEQMKDDMAIASDENRSEDERVDALDHLEMLIEQIDNANNLEKLKMWEPLHALVTSQSSTDPVILQALWVIGTALQNNPAAQDSYLSLNPLSALTSFLSPNANVSPQIRSKVIYVLSGLLKHNAIALSKLDDEETDGWAKLKQGLQDPDISVRRKVAFLLSTLLIPTEQRHPPSEPSSSLHTPETQEQRNREPVHANSHAAHLKNPDRVATSPIALKAVEKHGIVSTVIEGLTNPTPYGEDGDIEELDSDFEEKSVGLLRNYAVRCDGPLSQDQKGNLKQWIQNEQAKEGEANLAERWGLSGGEYKELVDKVQ</sequence>
<dbReference type="Pfam" id="PF08609">
    <property type="entry name" value="Fes1"/>
    <property type="match status" value="1"/>
</dbReference>
<feature type="region of interest" description="Disordered" evidence="6">
    <location>
        <begin position="965"/>
        <end position="994"/>
    </location>
</feature>
<reference evidence="11 12" key="1">
    <citation type="submission" date="2024-02" db="EMBL/GenBank/DDBJ databases">
        <title>A draft genome for the cacao thread blight pathogen Marasmius crinis-equi.</title>
        <authorList>
            <person name="Cohen S.P."/>
            <person name="Baruah I.K."/>
            <person name="Amoako-Attah I."/>
            <person name="Bukari Y."/>
            <person name="Meinhardt L.W."/>
            <person name="Bailey B.A."/>
        </authorList>
    </citation>
    <scope>NUCLEOTIDE SEQUENCE [LARGE SCALE GENOMIC DNA]</scope>
    <source>
        <strain evidence="11 12">GH-76</strain>
    </source>
</reference>
<comment type="caution">
    <text evidence="11">The sequence shown here is derived from an EMBL/GenBank/DDBJ whole genome shotgun (WGS) entry which is preliminary data.</text>
</comment>
<dbReference type="Gene3D" id="1.20.1740.10">
    <property type="entry name" value="Amino acid/polyamine transporter I"/>
    <property type="match status" value="1"/>
</dbReference>
<feature type="transmembrane region" description="Helical" evidence="7">
    <location>
        <begin position="540"/>
        <end position="561"/>
    </location>
</feature>
<dbReference type="InterPro" id="IPR016024">
    <property type="entry name" value="ARM-type_fold"/>
</dbReference>
<evidence type="ECO:0000256" key="5">
    <source>
        <dbReference type="ARBA" id="ARBA00023136"/>
    </source>
</evidence>
<evidence type="ECO:0000256" key="7">
    <source>
        <dbReference type="SAM" id="Phobius"/>
    </source>
</evidence>
<evidence type="ECO:0000259" key="9">
    <source>
        <dbReference type="Pfam" id="PF00324"/>
    </source>
</evidence>
<evidence type="ECO:0000313" key="12">
    <source>
        <dbReference type="Proteomes" id="UP001465976"/>
    </source>
</evidence>
<organism evidence="11 12">
    <name type="scientific">Marasmius crinis-equi</name>
    <dbReference type="NCBI Taxonomy" id="585013"/>
    <lineage>
        <taxon>Eukaryota</taxon>
        <taxon>Fungi</taxon>
        <taxon>Dikarya</taxon>
        <taxon>Basidiomycota</taxon>
        <taxon>Agaricomycotina</taxon>
        <taxon>Agaricomycetes</taxon>
        <taxon>Agaricomycetidae</taxon>
        <taxon>Agaricales</taxon>
        <taxon>Marasmiineae</taxon>
        <taxon>Marasmiaceae</taxon>
        <taxon>Marasmius</taxon>
    </lineage>
</organism>
<feature type="region of interest" description="Disordered" evidence="6">
    <location>
        <begin position="1173"/>
        <end position="1207"/>
    </location>
</feature>
<keyword evidence="8" id="KW-0732">Signal</keyword>
<evidence type="ECO:0000256" key="8">
    <source>
        <dbReference type="SAM" id="SignalP"/>
    </source>
</evidence>
<gene>
    <name evidence="11" type="primary">AGP2_2</name>
    <name evidence="11" type="ORF">V5O48_014222</name>
</gene>
<keyword evidence="12" id="KW-1185">Reference proteome</keyword>
<feature type="chain" id="PRO_5046263139" evidence="8">
    <location>
        <begin position="22"/>
        <end position="1319"/>
    </location>
</feature>
<feature type="region of interest" description="Disordered" evidence="6">
    <location>
        <begin position="413"/>
        <end position="446"/>
    </location>
</feature>
<feature type="transmembrane region" description="Helical" evidence="7">
    <location>
        <begin position="764"/>
        <end position="789"/>
    </location>
</feature>
<feature type="compositionally biased region" description="Basic and acidic residues" evidence="6">
    <location>
        <begin position="1190"/>
        <end position="1200"/>
    </location>
</feature>
<feature type="transmembrane region" description="Helical" evidence="7">
    <location>
        <begin position="502"/>
        <end position="520"/>
    </location>
</feature>
<feature type="compositionally biased region" description="Polar residues" evidence="6">
    <location>
        <begin position="975"/>
        <end position="985"/>
    </location>
</feature>
<feature type="domain" description="Amino acid permease/ SLC12A" evidence="9">
    <location>
        <begin position="502"/>
        <end position="939"/>
    </location>
</feature>
<evidence type="ECO:0000256" key="3">
    <source>
        <dbReference type="ARBA" id="ARBA00022692"/>
    </source>
</evidence>
<feature type="transmembrane region" description="Helical" evidence="7">
    <location>
        <begin position="885"/>
        <end position="904"/>
    </location>
</feature>
<dbReference type="PANTHER" id="PTHR43341:SF15">
    <property type="entry name" value="GENERAL AMINO ACID PERMEASE AGP2"/>
    <property type="match status" value="1"/>
</dbReference>
<evidence type="ECO:0000256" key="1">
    <source>
        <dbReference type="ARBA" id="ARBA00004141"/>
    </source>
</evidence>
<evidence type="ECO:0000256" key="2">
    <source>
        <dbReference type="ARBA" id="ARBA00011045"/>
    </source>
</evidence>
<feature type="transmembrane region" description="Helical" evidence="7">
    <location>
        <begin position="809"/>
        <end position="828"/>
    </location>
</feature>
<proteinExistence type="inferred from homology"/>
<evidence type="ECO:0000256" key="4">
    <source>
        <dbReference type="ARBA" id="ARBA00022989"/>
    </source>
</evidence>
<name>A0ABR3EXW3_9AGAR</name>
<dbReference type="SUPFAM" id="SSF48371">
    <property type="entry name" value="ARM repeat"/>
    <property type="match status" value="1"/>
</dbReference>
<feature type="transmembrane region" description="Helical" evidence="7">
    <location>
        <begin position="581"/>
        <end position="603"/>
    </location>
</feature>
<dbReference type="Gene3D" id="3.20.20.80">
    <property type="entry name" value="Glycosidases"/>
    <property type="match status" value="1"/>
</dbReference>
<keyword evidence="4 7" id="KW-1133">Transmembrane helix</keyword>
<evidence type="ECO:0000313" key="11">
    <source>
        <dbReference type="EMBL" id="KAL0567772.1"/>
    </source>
</evidence>
<feature type="transmembrane region" description="Helical" evidence="7">
    <location>
        <begin position="707"/>
        <end position="728"/>
    </location>
</feature>
<dbReference type="InterPro" id="IPR013918">
    <property type="entry name" value="Nucleotide_exch_fac_Fes1"/>
</dbReference>
<feature type="transmembrane region" description="Helical" evidence="7">
    <location>
        <begin position="666"/>
        <end position="686"/>
    </location>
</feature>
<dbReference type="InterPro" id="IPR011989">
    <property type="entry name" value="ARM-like"/>
</dbReference>
<accession>A0ABR3EXW3</accession>
<dbReference type="InterPro" id="IPR050524">
    <property type="entry name" value="APC_YAT"/>
</dbReference>
<comment type="similarity">
    <text evidence="2">Belongs to the FES1 family.</text>
</comment>